<keyword evidence="2" id="KW-1185">Reference proteome</keyword>
<name>A0ABR6CKS4_9BACI</name>
<dbReference type="EMBL" id="JACJHX010000002">
    <property type="protein sequence ID" value="MBA9025658.1"/>
    <property type="molecule type" value="Genomic_DNA"/>
</dbReference>
<dbReference type="SUPFAM" id="SSF53448">
    <property type="entry name" value="Nucleotide-diphospho-sugar transferases"/>
    <property type="match status" value="1"/>
</dbReference>
<proteinExistence type="predicted"/>
<dbReference type="RefSeq" id="WP_182501723.1">
    <property type="nucleotide sequence ID" value="NZ_JACJHX010000002.1"/>
</dbReference>
<organism evidence="1 2">
    <name type="scientific">Peribacillus huizhouensis</name>
    <dbReference type="NCBI Taxonomy" id="1501239"/>
    <lineage>
        <taxon>Bacteria</taxon>
        <taxon>Bacillati</taxon>
        <taxon>Bacillota</taxon>
        <taxon>Bacilli</taxon>
        <taxon>Bacillales</taxon>
        <taxon>Bacillaceae</taxon>
        <taxon>Peribacillus</taxon>
    </lineage>
</organism>
<reference evidence="1 2" key="1">
    <citation type="submission" date="2020-08" db="EMBL/GenBank/DDBJ databases">
        <title>Genomic Encyclopedia of Type Strains, Phase IV (KMG-IV): sequencing the most valuable type-strain genomes for metagenomic binning, comparative biology and taxonomic classification.</title>
        <authorList>
            <person name="Goeker M."/>
        </authorList>
    </citation>
    <scope>NUCLEOTIDE SEQUENCE [LARGE SCALE GENOMIC DNA]</scope>
    <source>
        <strain evidence="1 2">DSM 105481</strain>
    </source>
</reference>
<evidence type="ECO:0000313" key="2">
    <source>
        <dbReference type="Proteomes" id="UP000626697"/>
    </source>
</evidence>
<accession>A0ABR6CKS4</accession>
<dbReference type="CDD" id="cd00761">
    <property type="entry name" value="Glyco_tranf_GTA_type"/>
    <property type="match status" value="1"/>
</dbReference>
<gene>
    <name evidence="1" type="ORF">HNP81_000941</name>
</gene>
<dbReference type="Gene3D" id="3.90.550.10">
    <property type="entry name" value="Spore Coat Polysaccharide Biosynthesis Protein SpsA, Chain A"/>
    <property type="match status" value="1"/>
</dbReference>
<protein>
    <submittedName>
        <fullName evidence="1">Glycosyltransferase involved in cell wall biosynthesis</fullName>
    </submittedName>
</protein>
<comment type="caution">
    <text evidence="1">The sequence shown here is derived from an EMBL/GenBank/DDBJ whole genome shotgun (WGS) entry which is preliminary data.</text>
</comment>
<evidence type="ECO:0000313" key="1">
    <source>
        <dbReference type="EMBL" id="MBA9025658.1"/>
    </source>
</evidence>
<dbReference type="InterPro" id="IPR029044">
    <property type="entry name" value="Nucleotide-diphossugar_trans"/>
</dbReference>
<sequence>MDIEVLVSTMHQEDMSIINKMNIRGNAIIVNQCNYYDFTEINEKSRYIKKYSFNERGIGLSRNTALMRAEADICILADDDVKYSDNYQNIVLDAFENNQKADIIIFNVPSLNNDRQGPKEIKKDSKVNYFNFMRYGAVSIAFRRQSVIRANVFFSLLFGGGAKYSAGEDTLFIYECIKKGLEIYTNTAQIGTVSQEDSTWFKGHNKKYFYDKGILYATLSKKFSYLLILQYAIRKYNLYKNEMGMFQAIKYMTEGRRNHFV</sequence>
<dbReference type="Proteomes" id="UP000626697">
    <property type="component" value="Unassembled WGS sequence"/>
</dbReference>